<proteinExistence type="predicted"/>
<organism evidence="1 2">
    <name type="scientific">Batillaria attramentaria</name>
    <dbReference type="NCBI Taxonomy" id="370345"/>
    <lineage>
        <taxon>Eukaryota</taxon>
        <taxon>Metazoa</taxon>
        <taxon>Spiralia</taxon>
        <taxon>Lophotrochozoa</taxon>
        <taxon>Mollusca</taxon>
        <taxon>Gastropoda</taxon>
        <taxon>Caenogastropoda</taxon>
        <taxon>Sorbeoconcha</taxon>
        <taxon>Cerithioidea</taxon>
        <taxon>Batillariidae</taxon>
        <taxon>Batillaria</taxon>
    </lineage>
</organism>
<comment type="caution">
    <text evidence="1">The sequence shown here is derived from an EMBL/GenBank/DDBJ whole genome shotgun (WGS) entry which is preliminary data.</text>
</comment>
<keyword evidence="2" id="KW-1185">Reference proteome</keyword>
<dbReference type="AlphaFoldDB" id="A0ABD0JPI7"/>
<sequence length="186" mass="21163">MNTLVLQFTRHLQYFPRLCFWTETKTFCHCQQCKFEYCQAIFMLALNSAWFFSGSEHRPSTSNTIFWTAKSDYVSFCHRARDRSQSENRNRASVVCVWKLGMSLPVPLAGVRVLLTSRPLNSALIKVGNLHTTGVPCGKTNGGRLAVSDDRPEQLRPSIHYSLLRHFPPKSKVTPFQLSSTCCSVK</sequence>
<evidence type="ECO:0000313" key="2">
    <source>
        <dbReference type="Proteomes" id="UP001519460"/>
    </source>
</evidence>
<reference evidence="1 2" key="1">
    <citation type="journal article" date="2023" name="Sci. Data">
        <title>Genome assembly of the Korean intertidal mud-creeper Batillaria attramentaria.</title>
        <authorList>
            <person name="Patra A.K."/>
            <person name="Ho P.T."/>
            <person name="Jun S."/>
            <person name="Lee S.J."/>
            <person name="Kim Y."/>
            <person name="Won Y.J."/>
        </authorList>
    </citation>
    <scope>NUCLEOTIDE SEQUENCE [LARGE SCALE GENOMIC DNA]</scope>
    <source>
        <strain evidence="1">Wonlab-2016</strain>
    </source>
</reference>
<evidence type="ECO:0000313" key="1">
    <source>
        <dbReference type="EMBL" id="KAK7476634.1"/>
    </source>
</evidence>
<accession>A0ABD0JPI7</accession>
<name>A0ABD0JPI7_9CAEN</name>
<dbReference type="Proteomes" id="UP001519460">
    <property type="component" value="Unassembled WGS sequence"/>
</dbReference>
<gene>
    <name evidence="1" type="ORF">BaRGS_00032109</name>
</gene>
<dbReference type="EMBL" id="JACVVK020000370">
    <property type="protein sequence ID" value="KAK7476634.1"/>
    <property type="molecule type" value="Genomic_DNA"/>
</dbReference>
<protein>
    <submittedName>
        <fullName evidence="1">Uncharacterized protein</fullName>
    </submittedName>
</protein>